<dbReference type="InterPro" id="IPR002100">
    <property type="entry name" value="TF_MADSbox"/>
</dbReference>
<dbReference type="PROSITE" id="PS50066">
    <property type="entry name" value="MADS_BOX_2"/>
    <property type="match status" value="1"/>
</dbReference>
<sequence>MKATVTMKEKKRRSTSNVGSLRLPSGRSAATFARRGKGLLKKARELSTLVGIDVCVILLPPPGEDGRGSSSSLPSPPPLTWPEESSDLLRIIHRLESVGDGKRRNHSSTSFPPPPLLTRPEEPSAMIHPCQSIDKRQNPQNCSSPPSFLLEENHRLEQELQQVKRQNLELVALSPSCGSISKDVEPLVALDSAFGDIDEKTQWMTEDKELFEFFESLPQIFEFLPQIEGENNKPMDTDQQKNQVVDIGQPLLLDFLPPSPMTCSASECWDFSLQDYWGKN</sequence>
<evidence type="ECO:0000256" key="3">
    <source>
        <dbReference type="ARBA" id="ARBA00023125"/>
    </source>
</evidence>
<gene>
    <name evidence="8" type="ORF">NYM_LOCUS708</name>
</gene>
<dbReference type="InterPro" id="IPR036879">
    <property type="entry name" value="TF_MADSbox_sf"/>
</dbReference>
<feature type="region of interest" description="Disordered" evidence="6">
    <location>
        <begin position="96"/>
        <end position="122"/>
    </location>
</feature>
<evidence type="ECO:0000256" key="2">
    <source>
        <dbReference type="ARBA" id="ARBA00023015"/>
    </source>
</evidence>
<evidence type="ECO:0000256" key="4">
    <source>
        <dbReference type="ARBA" id="ARBA00023163"/>
    </source>
</evidence>
<feature type="region of interest" description="Disordered" evidence="6">
    <location>
        <begin position="60"/>
        <end position="84"/>
    </location>
</feature>
<reference evidence="8" key="1">
    <citation type="submission" date="2019-09" db="EMBL/GenBank/DDBJ databases">
        <authorList>
            <person name="Zhang L."/>
        </authorList>
    </citation>
    <scope>NUCLEOTIDE SEQUENCE</scope>
</reference>
<accession>A0A5K0V4V3</accession>
<evidence type="ECO:0000256" key="5">
    <source>
        <dbReference type="ARBA" id="ARBA00023242"/>
    </source>
</evidence>
<feature type="region of interest" description="Disordered" evidence="6">
    <location>
        <begin position="1"/>
        <end position="29"/>
    </location>
</feature>
<keyword evidence="4" id="KW-0804">Transcription</keyword>
<dbReference type="AlphaFoldDB" id="A0A5K0V4V3"/>
<name>A0A5K0V4V3_9MAGN</name>
<keyword evidence="5" id="KW-0539">Nucleus</keyword>
<dbReference type="Pfam" id="PF00319">
    <property type="entry name" value="SRF-TF"/>
    <property type="match status" value="1"/>
</dbReference>
<dbReference type="CDD" id="cd00120">
    <property type="entry name" value="MADS"/>
    <property type="match status" value="1"/>
</dbReference>
<evidence type="ECO:0000313" key="8">
    <source>
        <dbReference type="EMBL" id="VVV35995.1"/>
    </source>
</evidence>
<comment type="subcellular location">
    <subcellularLocation>
        <location evidence="1">Nucleus</location>
    </subcellularLocation>
</comment>
<protein>
    <recommendedName>
        <fullName evidence="7">MADS-box domain-containing protein</fullName>
    </recommendedName>
</protein>
<keyword evidence="3" id="KW-0238">DNA-binding</keyword>
<dbReference type="GO" id="GO:0046983">
    <property type="term" value="F:protein dimerization activity"/>
    <property type="evidence" value="ECO:0007669"/>
    <property type="project" value="InterPro"/>
</dbReference>
<organism evidence="8">
    <name type="scientific">Nymphaea colorata</name>
    <name type="common">pocket water lily</name>
    <dbReference type="NCBI Taxonomy" id="210225"/>
    <lineage>
        <taxon>Eukaryota</taxon>
        <taxon>Viridiplantae</taxon>
        <taxon>Streptophyta</taxon>
        <taxon>Embryophyta</taxon>
        <taxon>Tracheophyta</taxon>
        <taxon>Spermatophyta</taxon>
        <taxon>Magnoliopsida</taxon>
        <taxon>Nymphaeales</taxon>
        <taxon>Nymphaeaceae</taxon>
        <taxon>Nymphaea</taxon>
    </lineage>
</organism>
<proteinExistence type="predicted"/>
<dbReference type="SUPFAM" id="SSF55455">
    <property type="entry name" value="SRF-like"/>
    <property type="match status" value="1"/>
</dbReference>
<evidence type="ECO:0000259" key="7">
    <source>
        <dbReference type="PROSITE" id="PS50066"/>
    </source>
</evidence>
<dbReference type="GO" id="GO:0003677">
    <property type="term" value="F:DNA binding"/>
    <property type="evidence" value="ECO:0007669"/>
    <property type="project" value="UniProtKB-KW"/>
</dbReference>
<feature type="domain" description="MADS-box" evidence="7">
    <location>
        <begin position="31"/>
        <end position="72"/>
    </location>
</feature>
<dbReference type="Gramene" id="NC1G0102460.1">
    <property type="protein sequence ID" value="NC1G0102460.1:cds"/>
    <property type="gene ID" value="NC1G0102460"/>
</dbReference>
<dbReference type="SMART" id="SM00432">
    <property type="entry name" value="MADS"/>
    <property type="match status" value="1"/>
</dbReference>
<dbReference type="Gene3D" id="3.40.1810.10">
    <property type="entry name" value="Transcription factor, MADS-box"/>
    <property type="match status" value="1"/>
</dbReference>
<evidence type="ECO:0000256" key="1">
    <source>
        <dbReference type="ARBA" id="ARBA00004123"/>
    </source>
</evidence>
<dbReference type="EMBL" id="LR721774">
    <property type="protein sequence ID" value="VVV35995.1"/>
    <property type="molecule type" value="Genomic_DNA"/>
</dbReference>
<dbReference type="GO" id="GO:0005634">
    <property type="term" value="C:nucleus"/>
    <property type="evidence" value="ECO:0007669"/>
    <property type="project" value="UniProtKB-SubCell"/>
</dbReference>
<keyword evidence="2" id="KW-0805">Transcription regulation</keyword>
<evidence type="ECO:0000256" key="6">
    <source>
        <dbReference type="SAM" id="MobiDB-lite"/>
    </source>
</evidence>